<proteinExistence type="predicted"/>
<evidence type="ECO:0000256" key="4">
    <source>
        <dbReference type="SAM" id="SignalP"/>
    </source>
</evidence>
<dbReference type="EnsemblMetazoa" id="Aqu2.1.01813_001">
    <property type="protein sequence ID" value="Aqu2.1.01813_001"/>
    <property type="gene ID" value="Aqu2.1.01813"/>
</dbReference>
<dbReference type="InterPro" id="IPR036770">
    <property type="entry name" value="Ankyrin_rpt-contain_sf"/>
</dbReference>
<dbReference type="eggNOG" id="KOG0504">
    <property type="taxonomic scope" value="Eukaryota"/>
</dbReference>
<feature type="repeat" description="ANK" evidence="3">
    <location>
        <begin position="174"/>
        <end position="196"/>
    </location>
</feature>
<organism evidence="5">
    <name type="scientific">Amphimedon queenslandica</name>
    <name type="common">Sponge</name>
    <dbReference type="NCBI Taxonomy" id="400682"/>
    <lineage>
        <taxon>Eukaryota</taxon>
        <taxon>Metazoa</taxon>
        <taxon>Porifera</taxon>
        <taxon>Demospongiae</taxon>
        <taxon>Heteroscleromorpha</taxon>
        <taxon>Haplosclerida</taxon>
        <taxon>Niphatidae</taxon>
        <taxon>Amphimedon</taxon>
    </lineage>
</organism>
<dbReference type="PANTHER" id="PTHR24188:SF29">
    <property type="entry name" value="GH09064P"/>
    <property type="match status" value="1"/>
</dbReference>
<dbReference type="Pfam" id="PF12796">
    <property type="entry name" value="Ank_2"/>
    <property type="match status" value="2"/>
</dbReference>
<evidence type="ECO:0000256" key="2">
    <source>
        <dbReference type="ARBA" id="ARBA00023043"/>
    </source>
</evidence>
<keyword evidence="4" id="KW-0732">Signal</keyword>
<dbReference type="OrthoDB" id="1577640at2759"/>
<accession>A0A1X7SIC2</accession>
<dbReference type="SUPFAM" id="SSF48403">
    <property type="entry name" value="Ankyrin repeat"/>
    <property type="match status" value="1"/>
</dbReference>
<dbReference type="PROSITE" id="PS50088">
    <property type="entry name" value="ANK_REPEAT"/>
    <property type="match status" value="2"/>
</dbReference>
<sequence>MPRPATAYATLLVLVVCHSSLMATWSAFTGKDHEKAVELLRLRNPNVLYRHEPDLLYYSIRNGWLDVTRDLITIYRFDPHKYYNGESCLYTAARCNHVDIVEYLIKQCGCDPMMMTTAREGLLDVLKCMVMNINGHIMDEQYCDTNGQTVLSAVKHMDVVKYLINCDIMTPDKDGNTILHAAASEGLLDIMKYLINTHHYNLMVTNNYGETALHCAVKHIDVVKYLINQCNCDIMTPDKDGNTILHAAASEGLLDIMKYLINTHHYNLMVTNNYDETVLHCAVKHI</sequence>
<dbReference type="SMART" id="SM00248">
    <property type="entry name" value="ANK"/>
    <property type="match status" value="4"/>
</dbReference>
<keyword evidence="2 3" id="KW-0040">ANK repeat</keyword>
<reference evidence="5" key="1">
    <citation type="submission" date="2017-05" db="UniProtKB">
        <authorList>
            <consortium name="EnsemblMetazoa"/>
        </authorList>
    </citation>
    <scope>IDENTIFICATION</scope>
</reference>
<name>A0A1X7SIC2_AMPQE</name>
<dbReference type="Pfam" id="PF00023">
    <property type="entry name" value="Ank"/>
    <property type="match status" value="1"/>
</dbReference>
<feature type="chain" id="PRO_5010889184" evidence="4">
    <location>
        <begin position="27"/>
        <end position="286"/>
    </location>
</feature>
<feature type="repeat" description="ANK" evidence="3">
    <location>
        <begin position="240"/>
        <end position="262"/>
    </location>
</feature>
<dbReference type="OMA" id="HEIIVMH"/>
<evidence type="ECO:0000313" key="5">
    <source>
        <dbReference type="EnsemblMetazoa" id="Aqu2.1.01813_001"/>
    </source>
</evidence>
<dbReference type="AlphaFoldDB" id="A0A1X7SIC2"/>
<dbReference type="Gene3D" id="1.25.40.20">
    <property type="entry name" value="Ankyrin repeat-containing domain"/>
    <property type="match status" value="2"/>
</dbReference>
<dbReference type="InterPro" id="IPR002110">
    <property type="entry name" value="Ankyrin_rpt"/>
</dbReference>
<dbReference type="InParanoid" id="A0A1X7SIC2"/>
<feature type="signal peptide" evidence="4">
    <location>
        <begin position="1"/>
        <end position="26"/>
    </location>
</feature>
<keyword evidence="1" id="KW-0677">Repeat</keyword>
<dbReference type="PROSITE" id="PS50297">
    <property type="entry name" value="ANK_REP_REGION"/>
    <property type="match status" value="2"/>
</dbReference>
<dbReference type="STRING" id="400682.A0A1X7SIC2"/>
<evidence type="ECO:0000256" key="1">
    <source>
        <dbReference type="ARBA" id="ARBA00022737"/>
    </source>
</evidence>
<dbReference type="PANTHER" id="PTHR24188">
    <property type="entry name" value="ANKYRIN REPEAT PROTEIN"/>
    <property type="match status" value="1"/>
</dbReference>
<evidence type="ECO:0000256" key="3">
    <source>
        <dbReference type="PROSITE-ProRule" id="PRU00023"/>
    </source>
</evidence>
<protein>
    <submittedName>
        <fullName evidence="5">Uncharacterized protein</fullName>
    </submittedName>
</protein>